<keyword evidence="3" id="KW-1185">Reference proteome</keyword>
<organism evidence="2 3">
    <name type="scientific">Ramazzottius varieornatus</name>
    <name type="common">Water bear</name>
    <name type="synonym">Tardigrade</name>
    <dbReference type="NCBI Taxonomy" id="947166"/>
    <lineage>
        <taxon>Eukaryota</taxon>
        <taxon>Metazoa</taxon>
        <taxon>Ecdysozoa</taxon>
        <taxon>Tardigrada</taxon>
        <taxon>Eutardigrada</taxon>
        <taxon>Parachela</taxon>
        <taxon>Hypsibioidea</taxon>
        <taxon>Ramazzottiidae</taxon>
        <taxon>Ramazzottius</taxon>
    </lineage>
</organism>
<dbReference type="STRING" id="947166.A0A1D1UQI3"/>
<dbReference type="EMBL" id="BDGG01000001">
    <property type="protein sequence ID" value="GAU90655.1"/>
    <property type="molecule type" value="Genomic_DNA"/>
</dbReference>
<evidence type="ECO:0000313" key="2">
    <source>
        <dbReference type="EMBL" id="GAU90655.1"/>
    </source>
</evidence>
<dbReference type="AlphaFoldDB" id="A0A1D1UQI3"/>
<gene>
    <name evidence="2" type="primary">RvY_03041-1</name>
    <name evidence="2" type="synonym">RvY_03041.1</name>
    <name evidence="2" type="ORF">RvY_03041</name>
</gene>
<protein>
    <recommendedName>
        <fullName evidence="1">Integrase catalytic domain-containing protein</fullName>
    </recommendedName>
</protein>
<accession>A0A1D1UQI3</accession>
<reference evidence="2 3" key="1">
    <citation type="journal article" date="2016" name="Nat. Commun.">
        <title>Extremotolerant tardigrade genome and improved radiotolerance of human cultured cells by tardigrade-unique protein.</title>
        <authorList>
            <person name="Hashimoto T."/>
            <person name="Horikawa D.D."/>
            <person name="Saito Y."/>
            <person name="Kuwahara H."/>
            <person name="Kozuka-Hata H."/>
            <person name="Shin-I T."/>
            <person name="Minakuchi Y."/>
            <person name="Ohishi K."/>
            <person name="Motoyama A."/>
            <person name="Aizu T."/>
            <person name="Enomoto A."/>
            <person name="Kondo K."/>
            <person name="Tanaka S."/>
            <person name="Hara Y."/>
            <person name="Koshikawa S."/>
            <person name="Sagara H."/>
            <person name="Miura T."/>
            <person name="Yokobori S."/>
            <person name="Miyagawa K."/>
            <person name="Suzuki Y."/>
            <person name="Kubo T."/>
            <person name="Oyama M."/>
            <person name="Kohara Y."/>
            <person name="Fujiyama A."/>
            <person name="Arakawa K."/>
            <person name="Katayama T."/>
            <person name="Toyoda A."/>
            <person name="Kunieda T."/>
        </authorList>
    </citation>
    <scope>NUCLEOTIDE SEQUENCE [LARGE SCALE GENOMIC DNA]</scope>
    <source>
        <strain evidence="2 3">YOKOZUNA-1</strain>
    </source>
</reference>
<sequence length="201" mass="23372">MKIASRAWRLIGTDLVGPLHKTTRENTYTLTVVDYYTKWCEAVAIPRKVALSVVRALHEIYSRHGVPNRVISHNGGEFKNEVMRQMNEMYDIQHVFTRPYAPQTNCGIENINKQLQKQLTLAISADSNNWDLHLNSALPVLRTRPHTTRRFPPHDLMYSIAYRHGFSDDMANDDATVDNLMQMDAEEFDQTVYRQCEEMMR</sequence>
<dbReference type="InterPro" id="IPR036397">
    <property type="entry name" value="RNaseH_sf"/>
</dbReference>
<dbReference type="InterPro" id="IPR050951">
    <property type="entry name" value="Retrovirus_Pol_polyprotein"/>
</dbReference>
<dbReference type="PANTHER" id="PTHR37984">
    <property type="entry name" value="PROTEIN CBG26694"/>
    <property type="match status" value="1"/>
</dbReference>
<dbReference type="Pfam" id="PF00665">
    <property type="entry name" value="rve"/>
    <property type="match status" value="1"/>
</dbReference>
<dbReference type="OrthoDB" id="413122at2759"/>
<dbReference type="InterPro" id="IPR012337">
    <property type="entry name" value="RNaseH-like_sf"/>
</dbReference>
<dbReference type="Proteomes" id="UP000186922">
    <property type="component" value="Unassembled WGS sequence"/>
</dbReference>
<dbReference type="GO" id="GO:0003676">
    <property type="term" value="F:nucleic acid binding"/>
    <property type="evidence" value="ECO:0007669"/>
    <property type="project" value="InterPro"/>
</dbReference>
<dbReference type="Gene3D" id="3.30.420.10">
    <property type="entry name" value="Ribonuclease H-like superfamily/Ribonuclease H"/>
    <property type="match status" value="1"/>
</dbReference>
<comment type="caution">
    <text evidence="2">The sequence shown here is derived from an EMBL/GenBank/DDBJ whole genome shotgun (WGS) entry which is preliminary data.</text>
</comment>
<dbReference type="InterPro" id="IPR001584">
    <property type="entry name" value="Integrase_cat-core"/>
</dbReference>
<dbReference type="GO" id="GO:0015074">
    <property type="term" value="P:DNA integration"/>
    <property type="evidence" value="ECO:0007669"/>
    <property type="project" value="InterPro"/>
</dbReference>
<evidence type="ECO:0000259" key="1">
    <source>
        <dbReference type="PROSITE" id="PS50994"/>
    </source>
</evidence>
<proteinExistence type="predicted"/>
<feature type="domain" description="Integrase catalytic" evidence="1">
    <location>
        <begin position="3"/>
        <end position="161"/>
    </location>
</feature>
<dbReference type="PROSITE" id="PS50994">
    <property type="entry name" value="INTEGRASE"/>
    <property type="match status" value="1"/>
</dbReference>
<evidence type="ECO:0000313" key="3">
    <source>
        <dbReference type="Proteomes" id="UP000186922"/>
    </source>
</evidence>
<name>A0A1D1UQI3_RAMVA</name>
<dbReference type="SUPFAM" id="SSF53098">
    <property type="entry name" value="Ribonuclease H-like"/>
    <property type="match status" value="1"/>
</dbReference>
<dbReference type="PANTHER" id="PTHR37984:SF15">
    <property type="entry name" value="INTEGRASE CATALYTIC DOMAIN-CONTAINING PROTEIN"/>
    <property type="match status" value="1"/>
</dbReference>